<feature type="compositionally biased region" description="Basic and acidic residues" evidence="1">
    <location>
        <begin position="32"/>
        <end position="57"/>
    </location>
</feature>
<name>A0A0E9RGW7_ANGAN</name>
<reference evidence="2" key="2">
    <citation type="journal article" date="2015" name="Fish Shellfish Immunol.">
        <title>Early steps in the European eel (Anguilla anguilla)-Vibrio vulnificus interaction in the gills: Role of the RtxA13 toxin.</title>
        <authorList>
            <person name="Callol A."/>
            <person name="Pajuelo D."/>
            <person name="Ebbesson L."/>
            <person name="Teles M."/>
            <person name="MacKenzie S."/>
            <person name="Amaro C."/>
        </authorList>
    </citation>
    <scope>NUCLEOTIDE SEQUENCE</scope>
</reference>
<evidence type="ECO:0000256" key="1">
    <source>
        <dbReference type="SAM" id="MobiDB-lite"/>
    </source>
</evidence>
<dbReference type="AlphaFoldDB" id="A0A0E9RGW7"/>
<evidence type="ECO:0000313" key="2">
    <source>
        <dbReference type="EMBL" id="JAH27715.1"/>
    </source>
</evidence>
<feature type="region of interest" description="Disordered" evidence="1">
    <location>
        <begin position="1"/>
        <end position="57"/>
    </location>
</feature>
<sequence>MAVSLSGEGQALSPSPPMRILLLGKSGSGEECIGKQHSGKEAVPDSQTRRETGDEGM</sequence>
<proteinExistence type="predicted"/>
<evidence type="ECO:0008006" key="3">
    <source>
        <dbReference type="Google" id="ProtNLM"/>
    </source>
</evidence>
<organism evidence="2">
    <name type="scientific">Anguilla anguilla</name>
    <name type="common">European freshwater eel</name>
    <name type="synonym">Muraena anguilla</name>
    <dbReference type="NCBI Taxonomy" id="7936"/>
    <lineage>
        <taxon>Eukaryota</taxon>
        <taxon>Metazoa</taxon>
        <taxon>Chordata</taxon>
        <taxon>Craniata</taxon>
        <taxon>Vertebrata</taxon>
        <taxon>Euteleostomi</taxon>
        <taxon>Actinopterygii</taxon>
        <taxon>Neopterygii</taxon>
        <taxon>Teleostei</taxon>
        <taxon>Anguilliformes</taxon>
        <taxon>Anguillidae</taxon>
        <taxon>Anguilla</taxon>
    </lineage>
</organism>
<dbReference type="EMBL" id="GBXM01080862">
    <property type="protein sequence ID" value="JAH27715.1"/>
    <property type="molecule type" value="Transcribed_RNA"/>
</dbReference>
<protein>
    <recommendedName>
        <fullName evidence="3">AIG1-type G domain-containing protein</fullName>
    </recommendedName>
</protein>
<accession>A0A0E9RGW7</accession>
<reference evidence="2" key="1">
    <citation type="submission" date="2014-11" db="EMBL/GenBank/DDBJ databases">
        <authorList>
            <person name="Amaro Gonzalez C."/>
        </authorList>
    </citation>
    <scope>NUCLEOTIDE SEQUENCE</scope>
</reference>